<dbReference type="Gene3D" id="3.40.50.720">
    <property type="entry name" value="NAD(P)-binding Rossmann-like Domain"/>
    <property type="match status" value="1"/>
</dbReference>
<organism evidence="4">
    <name type="scientific">hydrothermal vent metagenome</name>
    <dbReference type="NCBI Taxonomy" id="652676"/>
    <lineage>
        <taxon>unclassified sequences</taxon>
        <taxon>metagenomes</taxon>
        <taxon>ecological metagenomes</taxon>
    </lineage>
</organism>
<dbReference type="EMBL" id="UOEE01000188">
    <property type="protein sequence ID" value="VAV94796.1"/>
    <property type="molecule type" value="Genomic_DNA"/>
</dbReference>
<dbReference type="InterPro" id="IPR001509">
    <property type="entry name" value="Epimerase_deHydtase"/>
</dbReference>
<keyword evidence="1" id="KW-0560">Oxidoreductase</keyword>
<accession>A0A3B0S1U5</accession>
<dbReference type="PANTHER" id="PTHR10366:SF564">
    <property type="entry name" value="STEROL-4-ALPHA-CARBOXYLATE 3-DEHYDROGENASE, DECARBOXYLATING"/>
    <property type="match status" value="1"/>
</dbReference>
<evidence type="ECO:0000313" key="4">
    <source>
        <dbReference type="EMBL" id="VAV94796.1"/>
    </source>
</evidence>
<gene>
    <name evidence="4" type="ORF">MNBD_ALPHA06-637</name>
</gene>
<sequence>MANKQTVLVTGATGFIAKHCILRLLDAGYQVRGSVRSMDRADSLRDVLGKHADVTDLSLVELDLMSDAGWADAVQGCAFVQHVASPFPAADPKHEDDLIIPAREGALRALRFCSNAGVKRLVLTSSMAAIAYGEQTREAGPFTEKDWTNADSQIGAYIKSKTLAERAAWDFIGSDAAKGMELSVINPGAVFGPLLDNTWSTSGELIRRLVARDMPACPRISFVSIDVRDVAEAHYQAMIRPEAAGERFLLATQPAWIVDISKTLAANGYNTPTGVLPDFLVKLIGIFDKSIRMISKDLNQQKEISNQKLRDVLQIEPRNLEEMSVSMAKTMQEYGVV</sequence>
<dbReference type="PANTHER" id="PTHR10366">
    <property type="entry name" value="NAD DEPENDENT EPIMERASE/DEHYDRATASE"/>
    <property type="match status" value="1"/>
</dbReference>
<evidence type="ECO:0000256" key="2">
    <source>
        <dbReference type="ARBA" id="ARBA00023445"/>
    </source>
</evidence>
<feature type="domain" description="NAD-dependent epimerase/dehydratase" evidence="3">
    <location>
        <begin position="7"/>
        <end position="245"/>
    </location>
</feature>
<reference evidence="4" key="1">
    <citation type="submission" date="2018-06" db="EMBL/GenBank/DDBJ databases">
        <authorList>
            <person name="Zhirakovskaya E."/>
        </authorList>
    </citation>
    <scope>NUCLEOTIDE SEQUENCE</scope>
</reference>
<dbReference type="GO" id="GO:0016616">
    <property type="term" value="F:oxidoreductase activity, acting on the CH-OH group of donors, NAD or NADP as acceptor"/>
    <property type="evidence" value="ECO:0007669"/>
    <property type="project" value="TreeGrafter"/>
</dbReference>
<comment type="similarity">
    <text evidence="2">Belongs to the NAD(P)-dependent epimerase/dehydratase family. Dihydroflavonol-4-reductase subfamily.</text>
</comment>
<proteinExistence type="inferred from homology"/>
<dbReference type="CDD" id="cd05227">
    <property type="entry name" value="AR_SDR_e"/>
    <property type="match status" value="1"/>
</dbReference>
<evidence type="ECO:0000259" key="3">
    <source>
        <dbReference type="Pfam" id="PF01370"/>
    </source>
</evidence>
<dbReference type="AlphaFoldDB" id="A0A3B0S1U5"/>
<dbReference type="FunFam" id="3.40.50.720:FF:000336">
    <property type="entry name" value="Aldehyde reductase"/>
    <property type="match status" value="1"/>
</dbReference>
<dbReference type="Pfam" id="PF01370">
    <property type="entry name" value="Epimerase"/>
    <property type="match status" value="1"/>
</dbReference>
<dbReference type="SUPFAM" id="SSF51735">
    <property type="entry name" value="NAD(P)-binding Rossmann-fold domains"/>
    <property type="match status" value="1"/>
</dbReference>
<dbReference type="InterPro" id="IPR036291">
    <property type="entry name" value="NAD(P)-bd_dom_sf"/>
</dbReference>
<protein>
    <submittedName>
        <fullName evidence="4">NADPH-dependent methylglyoxal reductase (D-lactaldehyde dehydrogenase)</fullName>
    </submittedName>
</protein>
<evidence type="ECO:0000256" key="1">
    <source>
        <dbReference type="ARBA" id="ARBA00023002"/>
    </source>
</evidence>
<name>A0A3B0S1U5_9ZZZZ</name>
<dbReference type="InterPro" id="IPR050425">
    <property type="entry name" value="NAD(P)_dehydrat-like"/>
</dbReference>